<evidence type="ECO:0000313" key="1">
    <source>
        <dbReference type="EMBL" id="GAA0779345.1"/>
    </source>
</evidence>
<dbReference type="EMBL" id="BAAACI010000011">
    <property type="protein sequence ID" value="GAA0779345.1"/>
    <property type="molecule type" value="Genomic_DNA"/>
</dbReference>
<comment type="caution">
    <text evidence="1">The sequence shown here is derived from an EMBL/GenBank/DDBJ whole genome shotgun (WGS) entry which is preliminary data.</text>
</comment>
<keyword evidence="2" id="KW-1185">Reference proteome</keyword>
<reference evidence="2" key="1">
    <citation type="journal article" date="2019" name="Int. J. Syst. Evol. Microbiol.">
        <title>The Global Catalogue of Microorganisms (GCM) 10K type strain sequencing project: providing services to taxonomists for standard genome sequencing and annotation.</title>
        <authorList>
            <consortium name="The Broad Institute Genomics Platform"/>
            <consortium name="The Broad Institute Genome Sequencing Center for Infectious Disease"/>
            <person name="Wu L."/>
            <person name="Ma J."/>
        </authorList>
    </citation>
    <scope>NUCLEOTIDE SEQUENCE [LARGE SCALE GENOMIC DNA]</scope>
    <source>
        <strain evidence="2">JCM 1417</strain>
    </source>
</reference>
<dbReference type="RefSeq" id="WP_343828101.1">
    <property type="nucleotide sequence ID" value="NZ_BAAACI010000011.1"/>
</dbReference>
<organism evidence="1 2">
    <name type="scientific">Clostridium subterminale</name>
    <dbReference type="NCBI Taxonomy" id="1550"/>
    <lineage>
        <taxon>Bacteria</taxon>
        <taxon>Bacillati</taxon>
        <taxon>Bacillota</taxon>
        <taxon>Clostridia</taxon>
        <taxon>Eubacteriales</taxon>
        <taxon>Clostridiaceae</taxon>
        <taxon>Clostridium</taxon>
    </lineage>
</organism>
<proteinExistence type="predicted"/>
<protein>
    <submittedName>
        <fullName evidence="1">Uncharacterized protein</fullName>
    </submittedName>
</protein>
<evidence type="ECO:0000313" key="2">
    <source>
        <dbReference type="Proteomes" id="UP001501047"/>
    </source>
</evidence>
<dbReference type="Proteomes" id="UP001501047">
    <property type="component" value="Unassembled WGS sequence"/>
</dbReference>
<accession>A0ABP3W7P3</accession>
<gene>
    <name evidence="1" type="ORF">GCM10008908_37790</name>
</gene>
<name>A0ABP3W7P3_CLOSU</name>
<sequence>MKNIFMPYYINGDTIRDMYKIAINRFENIEINATREDTTIQATLPLSELTCGKIIQGSATVTLSKSTQRKSIDEIESSLINIFVNLETLLNRNNVIKPLINSSDLNTISPGDIVEFQCTIEKSDSTLDLLRNTLELMEFQQITSQVDNTSMINWINRNIKALTEDKVLKYPASLPFDSDTLIITSVCSKHASMDIECYIGRPCTIVGEIASYEYSQSDHNIIDSNPLVSKLLWNFITSNDRYKGFVSNLNYNNELPAGKKILEIVPIIIYM</sequence>